<keyword evidence="3" id="KW-0175">Coiled coil</keyword>
<feature type="coiled-coil region" evidence="3">
    <location>
        <begin position="93"/>
        <end position="122"/>
    </location>
</feature>
<evidence type="ECO:0000256" key="3">
    <source>
        <dbReference type="SAM" id="Coils"/>
    </source>
</evidence>
<dbReference type="AlphaFoldDB" id="A0A1Y2SL90"/>
<dbReference type="Pfam" id="PF00445">
    <property type="entry name" value="Ribonuclease_T2"/>
    <property type="match status" value="1"/>
</dbReference>
<dbReference type="PANTHER" id="PTHR11240">
    <property type="entry name" value="RIBONUCLEASE T2"/>
    <property type="match status" value="1"/>
</dbReference>
<feature type="chain" id="PRO_5012847611" evidence="4">
    <location>
        <begin position="28"/>
        <end position="269"/>
    </location>
</feature>
<comment type="similarity">
    <text evidence="1 2">Belongs to the RNase T2 family.</text>
</comment>
<dbReference type="PANTHER" id="PTHR11240:SF22">
    <property type="entry name" value="RIBONUCLEASE T2"/>
    <property type="match status" value="1"/>
</dbReference>
<comment type="caution">
    <text evidence="5">The sequence shown here is derived from an EMBL/GenBank/DDBJ whole genome shotgun (WGS) entry which is preliminary data.</text>
</comment>
<name>A0A1Y2SL90_9GAMM</name>
<dbReference type="PROSITE" id="PS51257">
    <property type="entry name" value="PROKAR_LIPOPROTEIN"/>
    <property type="match status" value="1"/>
</dbReference>
<evidence type="ECO:0000256" key="2">
    <source>
        <dbReference type="RuleBase" id="RU004328"/>
    </source>
</evidence>
<accession>A0A1Y2SL90</accession>
<dbReference type="EMBL" id="MUBJ01000001">
    <property type="protein sequence ID" value="OTA18331.1"/>
    <property type="molecule type" value="Genomic_DNA"/>
</dbReference>
<dbReference type="STRING" id="351656.Xvie_00151"/>
<sequence length="269" mass="31044">MRFLKLLFVSKPLSVLKSVSLVLALMAAGCATSPETNESLKAQANLVEGVACIVPEQPTANYDYDAKTDHYGHNDEASTDYFKLAINYSPTFCDYEKDKIKRLKRENENAKAQREYEKFKLQCFSDNKFGWILHGLWAETCDGKSMEECRDWSDIRKHPRLCKGDLPALDYQTIKPYLCTSPGIDLLQAEWEKHGACAFDSAGNYFSKQQELFNNLVLPEDRPSNKKLLQFLRKHNPELQGKYIQINRDEFYICYSKNFELIDCPKPEH</sequence>
<gene>
    <name evidence="5" type="ORF">Xvie_00151</name>
</gene>
<dbReference type="GO" id="GO:0003723">
    <property type="term" value="F:RNA binding"/>
    <property type="evidence" value="ECO:0007669"/>
    <property type="project" value="InterPro"/>
</dbReference>
<dbReference type="SUPFAM" id="SSF55895">
    <property type="entry name" value="Ribonuclease Rh-like"/>
    <property type="match status" value="1"/>
</dbReference>
<dbReference type="Proteomes" id="UP000194350">
    <property type="component" value="Unassembled WGS sequence"/>
</dbReference>
<organism evidence="5 6">
    <name type="scientific">Xenorhabdus vietnamensis</name>
    <dbReference type="NCBI Taxonomy" id="351656"/>
    <lineage>
        <taxon>Bacteria</taxon>
        <taxon>Pseudomonadati</taxon>
        <taxon>Pseudomonadota</taxon>
        <taxon>Gammaproteobacteria</taxon>
        <taxon>Enterobacterales</taxon>
        <taxon>Morganellaceae</taxon>
        <taxon>Xenorhabdus</taxon>
    </lineage>
</organism>
<proteinExistence type="inferred from homology"/>
<dbReference type="OrthoDB" id="4720638at2"/>
<evidence type="ECO:0000256" key="4">
    <source>
        <dbReference type="SAM" id="SignalP"/>
    </source>
</evidence>
<protein>
    <submittedName>
        <fullName evidence="5">Ribonuclease</fullName>
    </submittedName>
</protein>
<evidence type="ECO:0000256" key="1">
    <source>
        <dbReference type="ARBA" id="ARBA00007469"/>
    </source>
</evidence>
<feature type="signal peptide" evidence="4">
    <location>
        <begin position="1"/>
        <end position="27"/>
    </location>
</feature>
<keyword evidence="4" id="KW-0732">Signal</keyword>
<reference evidence="5 6" key="1">
    <citation type="submission" date="2016-10" db="EMBL/GenBank/DDBJ databases">
        <title>Systematic genetic and metabolomic analysis of Xenorhabdus and Photorhabdus spp., highlights the requirements for a dual symbiotic and pathogenic life style.</title>
        <authorList>
            <person name="Tobias N.J."/>
            <person name="Wolff H."/>
            <person name="Djahanschiri B."/>
            <person name="Pidot S.J."/>
            <person name="Stinear T.P."/>
            <person name="Ebersberger I."/>
            <person name="Bode H.B."/>
        </authorList>
    </citation>
    <scope>NUCLEOTIDE SEQUENCE [LARGE SCALE GENOMIC DNA]</scope>
    <source>
        <strain evidence="5 6">DSM 22392</strain>
    </source>
</reference>
<dbReference type="InterPro" id="IPR001568">
    <property type="entry name" value="RNase_T2-like"/>
</dbReference>
<keyword evidence="6" id="KW-1185">Reference proteome</keyword>
<evidence type="ECO:0000313" key="6">
    <source>
        <dbReference type="Proteomes" id="UP000194350"/>
    </source>
</evidence>
<dbReference type="GO" id="GO:0033897">
    <property type="term" value="F:ribonuclease T2 activity"/>
    <property type="evidence" value="ECO:0007669"/>
    <property type="project" value="InterPro"/>
</dbReference>
<evidence type="ECO:0000313" key="5">
    <source>
        <dbReference type="EMBL" id="OTA18331.1"/>
    </source>
</evidence>
<dbReference type="GO" id="GO:0006401">
    <property type="term" value="P:RNA catabolic process"/>
    <property type="evidence" value="ECO:0007669"/>
    <property type="project" value="TreeGrafter"/>
</dbReference>
<dbReference type="RefSeq" id="WP_086107496.1">
    <property type="nucleotide sequence ID" value="NZ_CAWNGD010000001.1"/>
</dbReference>
<dbReference type="Gene3D" id="3.90.730.10">
    <property type="entry name" value="Ribonuclease T2-like"/>
    <property type="match status" value="1"/>
</dbReference>
<dbReference type="InterPro" id="IPR036430">
    <property type="entry name" value="RNase_T2-like_sf"/>
</dbReference>